<dbReference type="InterPro" id="IPR023213">
    <property type="entry name" value="CAT-like_dom_sf"/>
</dbReference>
<comment type="caution">
    <text evidence="4">The sequence shown here is derived from an EMBL/GenBank/DDBJ whole genome shotgun (WGS) entry which is preliminary data.</text>
</comment>
<keyword evidence="2" id="KW-0808">Transferase</keyword>
<sequence>MALSVTRTRHSLVKPSEKTPSTTLDLSVLDKTPVLRCIARTLHVYRHGHDHGPAATSSSTVIRGALSRALVPYYPLAGRLIESNLQIECSGQGVWFVEAFANTTLDALNYFDDHHVFAIPYDDLLPHDQFPDGDPLVQMQVTGFACGGFVIGLKFCHSICDGLGAAQFLNAVGELARGAEHPRITPVWHRDFINTSSSGVPLPHHVPPPPPPMQINYRLEQSIIDISMDNINKLKQEFKESTGGHISCSTFDIVAASFWSCRTKAILISKLENDRPQETSTFVFFANCRQLLEPPLPEGFYGNCFFPVVIKAGSEWLAGASNGDVVKLIQQAKTKLPSEVAKYLNKKNGSQQEEDPFTPPVGYNTLFLSEWGRLGFNQVDFGWGPPVHIIPIQGSSIIPAGIMGWLPPPNKGVRLMTWCTEEAHCQPFLRHISKLYSSS</sequence>
<organism evidence="4 5">
    <name type="scientific">Rhamnella rubrinervis</name>
    <dbReference type="NCBI Taxonomy" id="2594499"/>
    <lineage>
        <taxon>Eukaryota</taxon>
        <taxon>Viridiplantae</taxon>
        <taxon>Streptophyta</taxon>
        <taxon>Embryophyta</taxon>
        <taxon>Tracheophyta</taxon>
        <taxon>Spermatophyta</taxon>
        <taxon>Magnoliopsida</taxon>
        <taxon>eudicotyledons</taxon>
        <taxon>Gunneridae</taxon>
        <taxon>Pentapetalae</taxon>
        <taxon>rosids</taxon>
        <taxon>fabids</taxon>
        <taxon>Rosales</taxon>
        <taxon>Rhamnaceae</taxon>
        <taxon>rhamnoid group</taxon>
        <taxon>Rhamneae</taxon>
        <taxon>Rhamnella</taxon>
    </lineage>
</organism>
<dbReference type="GO" id="GO:0016746">
    <property type="term" value="F:acyltransferase activity"/>
    <property type="evidence" value="ECO:0007669"/>
    <property type="project" value="UniProtKB-KW"/>
</dbReference>
<comment type="similarity">
    <text evidence="1">Belongs to the plant acyltransferase family.</text>
</comment>
<dbReference type="AlphaFoldDB" id="A0A8K0DYE4"/>
<dbReference type="InterPro" id="IPR050898">
    <property type="entry name" value="Plant_acyltransferase"/>
</dbReference>
<name>A0A8K0DYE4_9ROSA</name>
<evidence type="ECO:0000256" key="2">
    <source>
        <dbReference type="ARBA" id="ARBA00022679"/>
    </source>
</evidence>
<dbReference type="EMBL" id="VOIH02000010">
    <property type="protein sequence ID" value="KAF3436608.1"/>
    <property type="molecule type" value="Genomic_DNA"/>
</dbReference>
<reference evidence="4" key="1">
    <citation type="submission" date="2020-03" db="EMBL/GenBank/DDBJ databases">
        <title>A high-quality chromosome-level genome assembly of a woody plant with both climbing and erect habits, Rhamnella rubrinervis.</title>
        <authorList>
            <person name="Lu Z."/>
            <person name="Yang Y."/>
            <person name="Zhu X."/>
            <person name="Sun Y."/>
        </authorList>
    </citation>
    <scope>NUCLEOTIDE SEQUENCE</scope>
    <source>
        <strain evidence="4">BYM</strain>
        <tissue evidence="4">Leaf</tissue>
    </source>
</reference>
<protein>
    <recommendedName>
        <fullName evidence="6">Acyl transferase 4</fullName>
    </recommendedName>
</protein>
<dbReference type="OrthoDB" id="444127at2759"/>
<dbReference type="Gene3D" id="3.30.559.10">
    <property type="entry name" value="Chloramphenicol acetyltransferase-like domain"/>
    <property type="match status" value="2"/>
</dbReference>
<dbReference type="Pfam" id="PF02458">
    <property type="entry name" value="Transferase"/>
    <property type="match status" value="1"/>
</dbReference>
<dbReference type="PANTHER" id="PTHR31147">
    <property type="entry name" value="ACYL TRANSFERASE 4"/>
    <property type="match status" value="1"/>
</dbReference>
<dbReference type="Proteomes" id="UP000796880">
    <property type="component" value="Unassembled WGS sequence"/>
</dbReference>
<keyword evidence="3" id="KW-0012">Acyltransferase</keyword>
<proteinExistence type="inferred from homology"/>
<evidence type="ECO:0008006" key="6">
    <source>
        <dbReference type="Google" id="ProtNLM"/>
    </source>
</evidence>
<evidence type="ECO:0000313" key="5">
    <source>
        <dbReference type="Proteomes" id="UP000796880"/>
    </source>
</evidence>
<keyword evidence="5" id="KW-1185">Reference proteome</keyword>
<evidence type="ECO:0000313" key="4">
    <source>
        <dbReference type="EMBL" id="KAF3436608.1"/>
    </source>
</evidence>
<evidence type="ECO:0000256" key="1">
    <source>
        <dbReference type="ARBA" id="ARBA00009861"/>
    </source>
</evidence>
<accession>A0A8K0DYE4</accession>
<dbReference type="PANTHER" id="PTHR31147:SF1">
    <property type="entry name" value="ACYL TRANSFERASE 4"/>
    <property type="match status" value="1"/>
</dbReference>
<evidence type="ECO:0000256" key="3">
    <source>
        <dbReference type="ARBA" id="ARBA00023315"/>
    </source>
</evidence>
<dbReference type="GO" id="GO:0009836">
    <property type="term" value="P:fruit ripening, climacteric"/>
    <property type="evidence" value="ECO:0007669"/>
    <property type="project" value="UniProtKB-ARBA"/>
</dbReference>
<gene>
    <name evidence="4" type="ORF">FNV43_RR23700</name>
</gene>